<proteinExistence type="predicted"/>
<dbReference type="SUPFAM" id="SSF51126">
    <property type="entry name" value="Pectin lyase-like"/>
    <property type="match status" value="1"/>
</dbReference>
<feature type="region of interest" description="Disordered" evidence="1">
    <location>
        <begin position="1"/>
        <end position="153"/>
    </location>
</feature>
<gene>
    <name evidence="2" type="ORF">Esi_0040_0008</name>
</gene>
<name>D7G0A9_ECTSI</name>
<accession>D7G0A9</accession>
<feature type="compositionally biased region" description="Low complexity" evidence="1">
    <location>
        <begin position="139"/>
        <end position="153"/>
    </location>
</feature>
<evidence type="ECO:0000313" key="3">
    <source>
        <dbReference type="Proteomes" id="UP000002630"/>
    </source>
</evidence>
<dbReference type="Proteomes" id="UP000002630">
    <property type="component" value="Linkage Group LG15"/>
</dbReference>
<dbReference type="InParanoid" id="D7G0A9"/>
<feature type="compositionally biased region" description="Basic and acidic residues" evidence="1">
    <location>
        <begin position="120"/>
        <end position="136"/>
    </location>
</feature>
<evidence type="ECO:0000313" key="2">
    <source>
        <dbReference type="EMBL" id="CBJ26636.1"/>
    </source>
</evidence>
<dbReference type="EMBL" id="FN648597">
    <property type="protein sequence ID" value="CBJ26636.1"/>
    <property type="molecule type" value="Genomic_DNA"/>
</dbReference>
<sequence length="465" mass="49062">MITRARSRPRLRGQIAAPIPEPPTRTHTLRLSSLRPSARARTGHSRCRTLATPGHTKWSLEKSVVPSTVSRNERGEGCRPPGAEAEQAMRSRGQTNQRACQQEAKDVARRRRRRALPTGGEKRTALEARDQRRFRPDVAAGRSDTASATARRRSAPAIARHSLRNAFLVLFAAMLATPRINNPSSSTARLRGGRGSAVLARGVPLGMGVMAAPCAVAGGLGAEEVTVTPESDGGELLSLFDCEGGEFNVSWLGEAGDVPLPGDEDVDGAGGAIGTEFTDVLVDGCLFEKCFASKKGGGMHQWMGQISVLDSVFYNNTAGSANREDDDEIGEGGAISFTTCNTSFDGLAACGANDTVFFKNDVGRKGGAIVIGSDGDSTYIELHRCTVEKSETGREIEDDPQGDGGAVAVAWGITLLVADSLLTDNYCGKKGGVVTLSSGEGFPGDDVDEPGPVVILRNSTFTDNS</sequence>
<dbReference type="EMBL" id="FN649740">
    <property type="protein sequence ID" value="CBJ26636.1"/>
    <property type="molecule type" value="Genomic_DNA"/>
</dbReference>
<dbReference type="InterPro" id="IPR011050">
    <property type="entry name" value="Pectin_lyase_fold/virulence"/>
</dbReference>
<protein>
    <submittedName>
        <fullName evidence="2">Uncharacterized protein</fullName>
    </submittedName>
</protein>
<organism evidence="2 3">
    <name type="scientific">Ectocarpus siliculosus</name>
    <name type="common">Brown alga</name>
    <name type="synonym">Conferva siliculosa</name>
    <dbReference type="NCBI Taxonomy" id="2880"/>
    <lineage>
        <taxon>Eukaryota</taxon>
        <taxon>Sar</taxon>
        <taxon>Stramenopiles</taxon>
        <taxon>Ochrophyta</taxon>
        <taxon>PX clade</taxon>
        <taxon>Phaeophyceae</taxon>
        <taxon>Ectocarpales</taxon>
        <taxon>Ectocarpaceae</taxon>
        <taxon>Ectocarpus</taxon>
    </lineage>
</organism>
<evidence type="ECO:0000256" key="1">
    <source>
        <dbReference type="SAM" id="MobiDB-lite"/>
    </source>
</evidence>
<keyword evidence="3" id="KW-1185">Reference proteome</keyword>
<feature type="compositionally biased region" description="Basic residues" evidence="1">
    <location>
        <begin position="1"/>
        <end position="11"/>
    </location>
</feature>
<feature type="compositionally biased region" description="Low complexity" evidence="1">
    <location>
        <begin position="29"/>
        <end position="40"/>
    </location>
</feature>
<dbReference type="AlphaFoldDB" id="D7G0A9"/>
<reference evidence="2 3" key="1">
    <citation type="journal article" date="2010" name="Nature">
        <title>The Ectocarpus genome and the independent evolution of multicellularity in brown algae.</title>
        <authorList>
            <person name="Cock J.M."/>
            <person name="Sterck L."/>
            <person name="Rouze P."/>
            <person name="Scornet D."/>
            <person name="Allen A.E."/>
            <person name="Amoutzias G."/>
            <person name="Anthouard V."/>
            <person name="Artiguenave F."/>
            <person name="Aury J.M."/>
            <person name="Badger J.H."/>
            <person name="Beszteri B."/>
            <person name="Billiau K."/>
            <person name="Bonnet E."/>
            <person name="Bothwell J.H."/>
            <person name="Bowler C."/>
            <person name="Boyen C."/>
            <person name="Brownlee C."/>
            <person name="Carrano C.J."/>
            <person name="Charrier B."/>
            <person name="Cho G.Y."/>
            <person name="Coelho S.M."/>
            <person name="Collen J."/>
            <person name="Corre E."/>
            <person name="Da Silva C."/>
            <person name="Delage L."/>
            <person name="Delaroque N."/>
            <person name="Dittami S.M."/>
            <person name="Doulbeau S."/>
            <person name="Elias M."/>
            <person name="Farnham G."/>
            <person name="Gachon C.M."/>
            <person name="Gschloessl B."/>
            <person name="Heesch S."/>
            <person name="Jabbari K."/>
            <person name="Jubin C."/>
            <person name="Kawai H."/>
            <person name="Kimura K."/>
            <person name="Kloareg B."/>
            <person name="Kupper F.C."/>
            <person name="Lang D."/>
            <person name="Le Bail A."/>
            <person name="Leblanc C."/>
            <person name="Lerouge P."/>
            <person name="Lohr M."/>
            <person name="Lopez P.J."/>
            <person name="Martens C."/>
            <person name="Maumus F."/>
            <person name="Michel G."/>
            <person name="Miranda-Saavedra D."/>
            <person name="Morales J."/>
            <person name="Moreau H."/>
            <person name="Motomura T."/>
            <person name="Nagasato C."/>
            <person name="Napoli C.A."/>
            <person name="Nelson D.R."/>
            <person name="Nyvall-Collen P."/>
            <person name="Peters A.F."/>
            <person name="Pommier C."/>
            <person name="Potin P."/>
            <person name="Poulain J."/>
            <person name="Quesneville H."/>
            <person name="Read B."/>
            <person name="Rensing S.A."/>
            <person name="Ritter A."/>
            <person name="Rousvoal S."/>
            <person name="Samanta M."/>
            <person name="Samson G."/>
            <person name="Schroeder D.C."/>
            <person name="Segurens B."/>
            <person name="Strittmatter M."/>
            <person name="Tonon T."/>
            <person name="Tregear J.W."/>
            <person name="Valentin K."/>
            <person name="von Dassow P."/>
            <person name="Yamagishi T."/>
            <person name="Van de Peer Y."/>
            <person name="Wincker P."/>
        </authorList>
    </citation>
    <scope>NUCLEOTIDE SEQUENCE [LARGE SCALE GENOMIC DNA]</scope>
    <source>
        <strain evidence="3">Ec32 / CCAP1310/4</strain>
    </source>
</reference>